<protein>
    <submittedName>
        <fullName evidence="2">Uncharacterized protein LOC114329018</fullName>
    </submittedName>
</protein>
<dbReference type="RefSeq" id="XP_028133833.1">
    <property type="nucleotide sequence ID" value="XM_028278032.1"/>
</dbReference>
<evidence type="ECO:0000256" key="1">
    <source>
        <dbReference type="SAM" id="MobiDB-lite"/>
    </source>
</evidence>
<feature type="region of interest" description="Disordered" evidence="1">
    <location>
        <begin position="1"/>
        <end position="37"/>
    </location>
</feature>
<sequence length="78" mass="9099">MPVKENTETRTPENEPVCQETQNQPPPTEVREITQTDKLNKRLLQSFLTRINQSNYNFNAVDDENEEKGNESDTNNFQ</sequence>
<dbReference type="KEGG" id="dvv:114329018"/>
<dbReference type="InParanoid" id="A0A6P7FLH9"/>
<feature type="region of interest" description="Disordered" evidence="1">
    <location>
        <begin position="56"/>
        <end position="78"/>
    </location>
</feature>
<feature type="compositionally biased region" description="Basic and acidic residues" evidence="1">
    <location>
        <begin position="1"/>
        <end position="13"/>
    </location>
</feature>
<proteinExistence type="predicted"/>
<dbReference type="AlphaFoldDB" id="A0A6P7FLH9"/>
<evidence type="ECO:0000313" key="2">
    <source>
        <dbReference type="RefSeq" id="XP_028133833.1"/>
    </source>
</evidence>
<organism evidence="2">
    <name type="scientific">Diabrotica virgifera virgifera</name>
    <name type="common">western corn rootworm</name>
    <dbReference type="NCBI Taxonomy" id="50390"/>
    <lineage>
        <taxon>Eukaryota</taxon>
        <taxon>Metazoa</taxon>
        <taxon>Ecdysozoa</taxon>
        <taxon>Arthropoda</taxon>
        <taxon>Hexapoda</taxon>
        <taxon>Insecta</taxon>
        <taxon>Pterygota</taxon>
        <taxon>Neoptera</taxon>
        <taxon>Endopterygota</taxon>
        <taxon>Coleoptera</taxon>
        <taxon>Polyphaga</taxon>
        <taxon>Cucujiformia</taxon>
        <taxon>Chrysomeloidea</taxon>
        <taxon>Chrysomelidae</taxon>
        <taxon>Galerucinae</taxon>
        <taxon>Diabroticina</taxon>
        <taxon>Diabroticites</taxon>
        <taxon>Diabrotica</taxon>
    </lineage>
</organism>
<reference evidence="2" key="1">
    <citation type="submission" date="2025-08" db="UniProtKB">
        <authorList>
            <consortium name="RefSeq"/>
        </authorList>
    </citation>
    <scope>IDENTIFICATION</scope>
    <source>
        <tissue evidence="2">Whole insect</tissue>
    </source>
</reference>
<dbReference type="OrthoDB" id="6779905at2759"/>
<name>A0A6P7FLH9_DIAVI</name>
<accession>A0A6P7FLH9</accession>
<gene>
    <name evidence="2" type="primary">LOC114329018</name>
</gene>